<dbReference type="RefSeq" id="WP_377353702.1">
    <property type="nucleotide sequence ID" value="NZ_JBHTLQ010000024.1"/>
</dbReference>
<evidence type="ECO:0000313" key="1">
    <source>
        <dbReference type="EMBL" id="MFD1191238.1"/>
    </source>
</evidence>
<evidence type="ECO:0000313" key="2">
    <source>
        <dbReference type="Proteomes" id="UP001597216"/>
    </source>
</evidence>
<dbReference type="EMBL" id="JBHTLQ010000024">
    <property type="protein sequence ID" value="MFD1191238.1"/>
    <property type="molecule type" value="Genomic_DNA"/>
</dbReference>
<keyword evidence="2" id="KW-1185">Reference proteome</keyword>
<proteinExistence type="predicted"/>
<accession>A0ABW3T2S0</accession>
<comment type="caution">
    <text evidence="1">The sequence shown here is derived from an EMBL/GenBank/DDBJ whole genome shotgun (WGS) entry which is preliminary data.</text>
</comment>
<organism evidence="1 2">
    <name type="scientific">Phenylobacterium conjunctum</name>
    <dbReference type="NCBI Taxonomy" id="1298959"/>
    <lineage>
        <taxon>Bacteria</taxon>
        <taxon>Pseudomonadati</taxon>
        <taxon>Pseudomonadota</taxon>
        <taxon>Alphaproteobacteria</taxon>
        <taxon>Caulobacterales</taxon>
        <taxon>Caulobacteraceae</taxon>
        <taxon>Phenylobacterium</taxon>
    </lineage>
</organism>
<gene>
    <name evidence="1" type="ORF">ACFQ27_11665</name>
</gene>
<dbReference type="Proteomes" id="UP001597216">
    <property type="component" value="Unassembled WGS sequence"/>
</dbReference>
<reference evidence="2" key="1">
    <citation type="journal article" date="2019" name="Int. J. Syst. Evol. Microbiol.">
        <title>The Global Catalogue of Microorganisms (GCM) 10K type strain sequencing project: providing services to taxonomists for standard genome sequencing and annotation.</title>
        <authorList>
            <consortium name="The Broad Institute Genomics Platform"/>
            <consortium name="The Broad Institute Genome Sequencing Center for Infectious Disease"/>
            <person name="Wu L."/>
            <person name="Ma J."/>
        </authorList>
    </citation>
    <scope>NUCLEOTIDE SEQUENCE [LARGE SCALE GENOMIC DNA]</scope>
    <source>
        <strain evidence="2">CCUG 55074</strain>
    </source>
</reference>
<sequence>PRRRATGLAAWIWRGAVGAGLAGACAAGLLMGVSLSSASGGGHTTDTLSAAMGAYDGDTTAPLNTSAIGAAA</sequence>
<feature type="non-terminal residue" evidence="1">
    <location>
        <position position="1"/>
    </location>
</feature>
<protein>
    <submittedName>
        <fullName evidence="1">Uncharacterized protein</fullName>
    </submittedName>
</protein>
<name>A0ABW3T2S0_9CAUL</name>